<gene>
    <name evidence="9" type="ORF">SAMN02745229_00515</name>
</gene>
<dbReference type="STRING" id="1121131.SAMN02745229_00515"/>
<keyword evidence="10" id="KW-1185">Reference proteome</keyword>
<protein>
    <submittedName>
        <fullName evidence="9">Arabinogalactan oligomer / maltooligosaccharide transport system permease protein</fullName>
    </submittedName>
</protein>
<sequence>METYIRDIKTDQVKAQDLATDKSGRKKAGISQKPKMSNTAGFDTLKSYLWSAPSLILICLIVIFPILYTGYISMTNMNVYHWTNFTFVGLKNYLDALLVFDNGFISALIMTVVWTVINMIAQLVIAFILASLLNVKGLKLRNIYKTLLIFPWAMPGYVSILLWKTGIYNSQFGLLNQWLAHLGIEPVRWLSSNLSAFICCTIVNLWLALPFMMTIMDGAFQSIDKSFYESAVLDGAGWLQKTFYITIPMIKPIIGPSVIITIFTTFKQFDVIYLLTQQVGARSGSDIHTIMTYAYEKAFVTNNYGYSSAVSMLIFLMLVGFTIFTNKMGKKKEDL</sequence>
<dbReference type="InterPro" id="IPR051393">
    <property type="entry name" value="ABC_transporter_permease"/>
</dbReference>
<feature type="transmembrane region" description="Helical" evidence="7">
    <location>
        <begin position="187"/>
        <end position="209"/>
    </location>
</feature>
<dbReference type="InterPro" id="IPR035906">
    <property type="entry name" value="MetI-like_sf"/>
</dbReference>
<dbReference type="Pfam" id="PF00528">
    <property type="entry name" value="BPD_transp_1"/>
    <property type="match status" value="1"/>
</dbReference>
<feature type="transmembrane region" description="Helical" evidence="7">
    <location>
        <begin position="243"/>
        <end position="266"/>
    </location>
</feature>
<feature type="transmembrane region" description="Helical" evidence="7">
    <location>
        <begin position="147"/>
        <end position="167"/>
    </location>
</feature>
<evidence type="ECO:0000256" key="5">
    <source>
        <dbReference type="ARBA" id="ARBA00022989"/>
    </source>
</evidence>
<dbReference type="GO" id="GO:0005886">
    <property type="term" value="C:plasma membrane"/>
    <property type="evidence" value="ECO:0007669"/>
    <property type="project" value="UniProtKB-SubCell"/>
</dbReference>
<accession>A0A1M5T853</accession>
<dbReference type="SUPFAM" id="SSF161098">
    <property type="entry name" value="MetI-like"/>
    <property type="match status" value="1"/>
</dbReference>
<feature type="domain" description="ABC transmembrane type-1" evidence="8">
    <location>
        <begin position="108"/>
        <end position="325"/>
    </location>
</feature>
<feature type="transmembrane region" description="Helical" evidence="7">
    <location>
        <begin position="304"/>
        <end position="324"/>
    </location>
</feature>
<comment type="subcellular location">
    <subcellularLocation>
        <location evidence="1 7">Cell membrane</location>
        <topology evidence="1 7">Multi-pass membrane protein</topology>
    </subcellularLocation>
</comment>
<comment type="similarity">
    <text evidence="7">Belongs to the binding-protein-dependent transport system permease family.</text>
</comment>
<dbReference type="EMBL" id="FQXK01000004">
    <property type="protein sequence ID" value="SHH46902.1"/>
    <property type="molecule type" value="Genomic_DNA"/>
</dbReference>
<dbReference type="GO" id="GO:0055085">
    <property type="term" value="P:transmembrane transport"/>
    <property type="evidence" value="ECO:0007669"/>
    <property type="project" value="InterPro"/>
</dbReference>
<reference evidence="10" key="1">
    <citation type="submission" date="2016-11" db="EMBL/GenBank/DDBJ databases">
        <authorList>
            <person name="Varghese N."/>
            <person name="Submissions S."/>
        </authorList>
    </citation>
    <scope>NUCLEOTIDE SEQUENCE [LARGE SCALE GENOMIC DNA]</scope>
    <source>
        <strain evidence="10">DSM 3071</strain>
    </source>
</reference>
<keyword evidence="3" id="KW-1003">Cell membrane</keyword>
<keyword evidence="2 7" id="KW-0813">Transport</keyword>
<evidence type="ECO:0000256" key="1">
    <source>
        <dbReference type="ARBA" id="ARBA00004651"/>
    </source>
</evidence>
<proteinExistence type="inferred from homology"/>
<dbReference type="Gene3D" id="1.10.3720.10">
    <property type="entry name" value="MetI-like"/>
    <property type="match status" value="1"/>
</dbReference>
<dbReference type="RefSeq" id="WP_242951134.1">
    <property type="nucleotide sequence ID" value="NZ_FQXK01000004.1"/>
</dbReference>
<dbReference type="SUPFAM" id="SSF160964">
    <property type="entry name" value="MalF N-terminal region-like"/>
    <property type="match status" value="1"/>
</dbReference>
<keyword evidence="4 7" id="KW-0812">Transmembrane</keyword>
<name>A0A1M5T853_BUTFI</name>
<dbReference type="PROSITE" id="PS50928">
    <property type="entry name" value="ABC_TM1"/>
    <property type="match status" value="1"/>
</dbReference>
<evidence type="ECO:0000256" key="2">
    <source>
        <dbReference type="ARBA" id="ARBA00022448"/>
    </source>
</evidence>
<evidence type="ECO:0000313" key="10">
    <source>
        <dbReference type="Proteomes" id="UP000184278"/>
    </source>
</evidence>
<evidence type="ECO:0000259" key="8">
    <source>
        <dbReference type="PROSITE" id="PS50928"/>
    </source>
</evidence>
<evidence type="ECO:0000256" key="7">
    <source>
        <dbReference type="RuleBase" id="RU363032"/>
    </source>
</evidence>
<keyword evidence="6 7" id="KW-0472">Membrane</keyword>
<dbReference type="PANTHER" id="PTHR30193:SF41">
    <property type="entry name" value="DIACETYLCHITOBIOSE UPTAKE SYSTEM PERMEASE PROTEIN NGCF"/>
    <property type="match status" value="1"/>
</dbReference>
<feature type="transmembrane region" description="Helical" evidence="7">
    <location>
        <begin position="104"/>
        <end position="135"/>
    </location>
</feature>
<dbReference type="InterPro" id="IPR000515">
    <property type="entry name" value="MetI-like"/>
</dbReference>
<evidence type="ECO:0000256" key="6">
    <source>
        <dbReference type="ARBA" id="ARBA00023136"/>
    </source>
</evidence>
<evidence type="ECO:0000256" key="4">
    <source>
        <dbReference type="ARBA" id="ARBA00022692"/>
    </source>
</evidence>
<organism evidence="9 10">
    <name type="scientific">Butyrivibrio fibrisolvens DSM 3071</name>
    <dbReference type="NCBI Taxonomy" id="1121131"/>
    <lineage>
        <taxon>Bacteria</taxon>
        <taxon>Bacillati</taxon>
        <taxon>Bacillota</taxon>
        <taxon>Clostridia</taxon>
        <taxon>Lachnospirales</taxon>
        <taxon>Lachnospiraceae</taxon>
        <taxon>Butyrivibrio</taxon>
    </lineage>
</organism>
<dbReference type="Proteomes" id="UP000184278">
    <property type="component" value="Unassembled WGS sequence"/>
</dbReference>
<dbReference type="AlphaFoldDB" id="A0A1M5T853"/>
<feature type="transmembrane region" description="Helical" evidence="7">
    <location>
        <begin position="55"/>
        <end position="74"/>
    </location>
</feature>
<keyword evidence="5 7" id="KW-1133">Transmembrane helix</keyword>
<evidence type="ECO:0000313" key="9">
    <source>
        <dbReference type="EMBL" id="SHH46902.1"/>
    </source>
</evidence>
<dbReference type="PANTHER" id="PTHR30193">
    <property type="entry name" value="ABC TRANSPORTER PERMEASE PROTEIN"/>
    <property type="match status" value="1"/>
</dbReference>
<evidence type="ECO:0000256" key="3">
    <source>
        <dbReference type="ARBA" id="ARBA00022475"/>
    </source>
</evidence>
<dbReference type="CDD" id="cd06261">
    <property type="entry name" value="TM_PBP2"/>
    <property type="match status" value="1"/>
</dbReference>